<dbReference type="GO" id="GO:0005509">
    <property type="term" value="F:calcium ion binding"/>
    <property type="evidence" value="ECO:0007669"/>
    <property type="project" value="InterPro"/>
</dbReference>
<keyword evidence="4" id="KW-0813">Transport</keyword>
<keyword evidence="14" id="KW-0539">Nucleus</keyword>
<dbReference type="SMART" id="SM00054">
    <property type="entry name" value="EFh"/>
    <property type="match status" value="3"/>
</dbReference>
<dbReference type="PROSITE" id="PS00018">
    <property type="entry name" value="EF_HAND_1"/>
    <property type="match status" value="2"/>
</dbReference>
<evidence type="ECO:0000259" key="17">
    <source>
        <dbReference type="PROSITE" id="PS50222"/>
    </source>
</evidence>
<dbReference type="PROSITE" id="PS50222">
    <property type="entry name" value="EF_HAND_2"/>
    <property type="match status" value="3"/>
</dbReference>
<comment type="caution">
    <text evidence="18">The sequence shown here is derived from an EMBL/GenBank/DDBJ whole genome shotgun (WGS) entry which is preliminary data.</text>
</comment>
<evidence type="ECO:0000256" key="14">
    <source>
        <dbReference type="ARBA" id="ARBA00023242"/>
    </source>
</evidence>
<evidence type="ECO:0000256" key="4">
    <source>
        <dbReference type="ARBA" id="ARBA00022448"/>
    </source>
</evidence>
<keyword evidence="6" id="KW-0963">Cytoplasm</keyword>
<evidence type="ECO:0000256" key="11">
    <source>
        <dbReference type="ARBA" id="ARBA00022837"/>
    </source>
</evidence>
<organism evidence="18 19">
    <name type="scientific">Chiloscyllium punctatum</name>
    <name type="common">Brownbanded bambooshark</name>
    <name type="synonym">Hemiscyllium punctatum</name>
    <dbReference type="NCBI Taxonomy" id="137246"/>
    <lineage>
        <taxon>Eukaryota</taxon>
        <taxon>Metazoa</taxon>
        <taxon>Chordata</taxon>
        <taxon>Craniata</taxon>
        <taxon>Vertebrata</taxon>
        <taxon>Chondrichthyes</taxon>
        <taxon>Elasmobranchii</taxon>
        <taxon>Galeomorphii</taxon>
        <taxon>Galeoidea</taxon>
        <taxon>Orectolobiformes</taxon>
        <taxon>Hemiscylliidae</taxon>
        <taxon>Chiloscyllium</taxon>
    </lineage>
</organism>
<evidence type="ECO:0000256" key="13">
    <source>
        <dbReference type="ARBA" id="ARBA00023136"/>
    </source>
</evidence>
<evidence type="ECO:0000256" key="5">
    <source>
        <dbReference type="ARBA" id="ARBA00022475"/>
    </source>
</evidence>
<protein>
    <recommendedName>
        <fullName evidence="17">EF-hand domain-containing protein</fullName>
    </recommendedName>
</protein>
<dbReference type="OrthoDB" id="191686at2759"/>
<dbReference type="SUPFAM" id="SSF47473">
    <property type="entry name" value="EF-hand"/>
    <property type="match status" value="1"/>
</dbReference>
<feature type="domain" description="EF-hand" evidence="17">
    <location>
        <begin position="150"/>
        <end position="185"/>
    </location>
</feature>
<dbReference type="OMA" id="MMVGIQV"/>
<dbReference type="AlphaFoldDB" id="A0A401T6T8"/>
<evidence type="ECO:0000256" key="9">
    <source>
        <dbReference type="ARBA" id="ARBA00022723"/>
    </source>
</evidence>
<dbReference type="GO" id="GO:0005634">
    <property type="term" value="C:nucleus"/>
    <property type="evidence" value="ECO:0007669"/>
    <property type="project" value="UniProtKB-SubCell"/>
</dbReference>
<keyword evidence="8" id="KW-0519">Myristate</keyword>
<dbReference type="EMBL" id="BEZZ01001169">
    <property type="protein sequence ID" value="GCC38381.1"/>
    <property type="molecule type" value="Genomic_DNA"/>
</dbReference>
<dbReference type="FunFam" id="1.10.238.10:FF:000003">
    <property type="entry name" value="Calmodulin A"/>
    <property type="match status" value="1"/>
</dbReference>
<dbReference type="GO" id="GO:0005886">
    <property type="term" value="C:plasma membrane"/>
    <property type="evidence" value="ECO:0007669"/>
    <property type="project" value="UniProtKB-SubCell"/>
</dbReference>
<evidence type="ECO:0000256" key="3">
    <source>
        <dbReference type="ARBA" id="ARBA00004496"/>
    </source>
</evidence>
<dbReference type="InterPro" id="IPR002048">
    <property type="entry name" value="EF_hand_dom"/>
</dbReference>
<evidence type="ECO:0000256" key="8">
    <source>
        <dbReference type="ARBA" id="ARBA00022707"/>
    </source>
</evidence>
<evidence type="ECO:0000256" key="16">
    <source>
        <dbReference type="ARBA" id="ARBA00038164"/>
    </source>
</evidence>
<gene>
    <name evidence="18" type="ORF">chiPu_0016895</name>
</gene>
<evidence type="ECO:0000256" key="10">
    <source>
        <dbReference type="ARBA" id="ARBA00022737"/>
    </source>
</evidence>
<evidence type="ECO:0000256" key="12">
    <source>
        <dbReference type="ARBA" id="ARBA00022927"/>
    </source>
</evidence>
<keyword evidence="12" id="KW-0653">Protein transport</keyword>
<dbReference type="Gene3D" id="1.10.238.10">
    <property type="entry name" value="EF-hand"/>
    <property type="match status" value="1"/>
</dbReference>
<evidence type="ECO:0000256" key="7">
    <source>
        <dbReference type="ARBA" id="ARBA00022553"/>
    </source>
</evidence>
<dbReference type="InterPro" id="IPR011992">
    <property type="entry name" value="EF-hand-dom_pair"/>
</dbReference>
<dbReference type="Pfam" id="PF13499">
    <property type="entry name" value="EF-hand_7"/>
    <property type="match status" value="1"/>
</dbReference>
<keyword evidence="7" id="KW-0597">Phosphoprotein</keyword>
<evidence type="ECO:0000256" key="6">
    <source>
        <dbReference type="ARBA" id="ARBA00022490"/>
    </source>
</evidence>
<reference evidence="18 19" key="1">
    <citation type="journal article" date="2018" name="Nat. Ecol. Evol.">
        <title>Shark genomes provide insights into elasmobranch evolution and the origin of vertebrates.</title>
        <authorList>
            <person name="Hara Y"/>
            <person name="Yamaguchi K"/>
            <person name="Onimaru K"/>
            <person name="Kadota M"/>
            <person name="Koyanagi M"/>
            <person name="Keeley SD"/>
            <person name="Tatsumi K"/>
            <person name="Tanaka K"/>
            <person name="Motone F"/>
            <person name="Kageyama Y"/>
            <person name="Nozu R"/>
            <person name="Adachi N"/>
            <person name="Nishimura O"/>
            <person name="Nakagawa R"/>
            <person name="Tanegashima C"/>
            <person name="Kiyatake I"/>
            <person name="Matsumoto R"/>
            <person name="Murakumo K"/>
            <person name="Nishida K"/>
            <person name="Terakita A"/>
            <person name="Kuratani S"/>
            <person name="Sato K"/>
            <person name="Hyodo S Kuraku.S."/>
        </authorList>
    </citation>
    <scope>NUCLEOTIDE SEQUENCE [LARGE SCALE GENOMIC DNA]</scope>
</reference>
<evidence type="ECO:0000313" key="19">
    <source>
        <dbReference type="Proteomes" id="UP000287033"/>
    </source>
</evidence>
<dbReference type="GO" id="GO:0015031">
    <property type="term" value="P:protein transport"/>
    <property type="evidence" value="ECO:0007669"/>
    <property type="project" value="UniProtKB-KW"/>
</dbReference>
<evidence type="ECO:0000256" key="1">
    <source>
        <dbReference type="ARBA" id="ARBA00004123"/>
    </source>
</evidence>
<name>A0A401T6T8_CHIPU</name>
<dbReference type="STRING" id="137246.A0A401T6T8"/>
<proteinExistence type="inferred from homology"/>
<feature type="domain" description="EF-hand" evidence="17">
    <location>
        <begin position="109"/>
        <end position="144"/>
    </location>
</feature>
<dbReference type="PANTHER" id="PTHR46002">
    <property type="entry name" value="EG:114D9.1 PROTEIN-RELATED"/>
    <property type="match status" value="1"/>
</dbReference>
<dbReference type="InterPro" id="IPR018247">
    <property type="entry name" value="EF_Hand_1_Ca_BS"/>
</dbReference>
<dbReference type="Pfam" id="PF13202">
    <property type="entry name" value="EF-hand_5"/>
    <property type="match status" value="1"/>
</dbReference>
<keyword evidence="9" id="KW-0479">Metal-binding</keyword>
<evidence type="ECO:0000256" key="2">
    <source>
        <dbReference type="ARBA" id="ARBA00004236"/>
    </source>
</evidence>
<evidence type="ECO:0000313" key="18">
    <source>
        <dbReference type="EMBL" id="GCC38381.1"/>
    </source>
</evidence>
<comment type="similarity">
    <text evidence="16">Belongs to the calcineurin regulatory subunit family. CHP subfamily.</text>
</comment>
<accession>A0A401T6T8</accession>
<dbReference type="Proteomes" id="UP000287033">
    <property type="component" value="Unassembled WGS sequence"/>
</dbReference>
<dbReference type="InterPro" id="IPR051875">
    <property type="entry name" value="Calcineurin_B_homologous"/>
</dbReference>
<keyword evidence="15" id="KW-0449">Lipoprotein</keyword>
<evidence type="ECO:0000256" key="15">
    <source>
        <dbReference type="ARBA" id="ARBA00023288"/>
    </source>
</evidence>
<sequence>MGSYSSHLSKIEDLQGIIQETGFTKAHICRLYDRFEELDKNNKGTLSREDFQRIGELAVNPLGDRIINAFFPNEKQTLDFRSFIRILACFRPTAKDKTADPNAPEPINSRTNKLRFAFQLYDLDGDGKISREELIQVLRMMLEAQVTDDQLESITDRTIQEADLDGDGAISFEEFRKSLENINLEHKMSIRFLQ</sequence>
<feature type="domain" description="EF-hand" evidence="17">
    <location>
        <begin position="30"/>
        <end position="61"/>
    </location>
</feature>
<dbReference type="CDD" id="cd00051">
    <property type="entry name" value="EFh"/>
    <property type="match status" value="1"/>
</dbReference>
<keyword evidence="10" id="KW-0677">Repeat</keyword>
<dbReference type="GO" id="GO:0005737">
    <property type="term" value="C:cytoplasm"/>
    <property type="evidence" value="ECO:0007669"/>
    <property type="project" value="UniProtKB-SubCell"/>
</dbReference>
<keyword evidence="5" id="KW-1003">Cell membrane</keyword>
<keyword evidence="13" id="KW-0472">Membrane</keyword>
<keyword evidence="11" id="KW-0106">Calcium</keyword>
<comment type="subcellular location">
    <subcellularLocation>
        <location evidence="2">Cell membrane</location>
    </subcellularLocation>
    <subcellularLocation>
        <location evidence="3">Cytoplasm</location>
    </subcellularLocation>
    <subcellularLocation>
        <location evidence="1">Nucleus</location>
    </subcellularLocation>
</comment>
<keyword evidence="19" id="KW-1185">Reference proteome</keyword>